<dbReference type="AlphaFoldDB" id="T0CZH0"/>
<dbReference type="eggNOG" id="COG2318">
    <property type="taxonomic scope" value="Bacteria"/>
</dbReference>
<feature type="domain" description="DinB-like" evidence="1">
    <location>
        <begin position="40"/>
        <end position="165"/>
    </location>
</feature>
<protein>
    <submittedName>
        <fullName evidence="2">DinB family protein</fullName>
    </submittedName>
</protein>
<name>T0CZH0_ALIAG</name>
<dbReference type="SUPFAM" id="SSF109854">
    <property type="entry name" value="DinB/YfiT-like putative metalloenzymes"/>
    <property type="match status" value="1"/>
</dbReference>
<dbReference type="Proteomes" id="UP000829401">
    <property type="component" value="Chromosome"/>
</dbReference>
<evidence type="ECO:0000313" key="3">
    <source>
        <dbReference type="Proteomes" id="UP000829401"/>
    </source>
</evidence>
<dbReference type="InterPro" id="IPR024775">
    <property type="entry name" value="DinB-like"/>
</dbReference>
<dbReference type="RefSeq" id="WP_021297192.1">
    <property type="nucleotide sequence ID" value="NZ_AURB01000145.1"/>
</dbReference>
<keyword evidence="3" id="KW-1185">Reference proteome</keyword>
<dbReference type="EMBL" id="CP080467">
    <property type="protein sequence ID" value="UNO50288.1"/>
    <property type="molecule type" value="Genomic_DNA"/>
</dbReference>
<sequence>MITERPLPSDYEAYFGQYIDLVPTGDLHQVYQTQMESVYAQIAGLSEREGEFRYADGKWSVKEIIGHLSDAERMFGYQIFCMARGYSAPIPPLNLAQCVIQGKFHLRPLREILEEWKTVRQSTRSLIQTLTHEDLRKTGVARSHPVTVLAAACIILGHVEHHMRILRARYL</sequence>
<reference evidence="3" key="1">
    <citation type="journal article" date="2022" name="G3 (Bethesda)">
        <title>Unveiling the complete genome sequence of Alicyclobacillus acidoterrestris DSM 3922T, a taint-producing strain.</title>
        <authorList>
            <person name="Leonardo I.C."/>
            <person name="Barreto Crespo M.T."/>
            <person name="Gaspar F.B."/>
        </authorList>
    </citation>
    <scope>NUCLEOTIDE SEQUENCE [LARGE SCALE GENOMIC DNA]</scope>
    <source>
        <strain evidence="3">DSM 3922</strain>
    </source>
</reference>
<dbReference type="OrthoDB" id="2374795at2"/>
<gene>
    <name evidence="2" type="ORF">K1I37_07390</name>
</gene>
<dbReference type="InterPro" id="IPR034660">
    <property type="entry name" value="DinB/YfiT-like"/>
</dbReference>
<dbReference type="STRING" id="1356854.N007_10695"/>
<evidence type="ECO:0000313" key="2">
    <source>
        <dbReference type="EMBL" id="UNO50288.1"/>
    </source>
</evidence>
<dbReference type="Gene3D" id="1.20.120.450">
    <property type="entry name" value="dinb family like domain"/>
    <property type="match status" value="1"/>
</dbReference>
<dbReference type="Pfam" id="PF12867">
    <property type="entry name" value="DinB_2"/>
    <property type="match status" value="1"/>
</dbReference>
<dbReference type="KEGG" id="aaco:K1I37_07390"/>
<proteinExistence type="predicted"/>
<accession>T0CZH0</accession>
<evidence type="ECO:0000259" key="1">
    <source>
        <dbReference type="Pfam" id="PF12867"/>
    </source>
</evidence>
<accession>A0A9E7CX00</accession>
<organism evidence="2 3">
    <name type="scientific">Alicyclobacillus acidoterrestris (strain ATCC 49025 / DSM 3922 / CIP 106132 / NCIMB 13137 / GD3B)</name>
    <dbReference type="NCBI Taxonomy" id="1356854"/>
    <lineage>
        <taxon>Bacteria</taxon>
        <taxon>Bacillati</taxon>
        <taxon>Bacillota</taxon>
        <taxon>Bacilli</taxon>
        <taxon>Bacillales</taxon>
        <taxon>Alicyclobacillaceae</taxon>
        <taxon>Alicyclobacillus</taxon>
    </lineage>
</organism>